<evidence type="ECO:0000256" key="2">
    <source>
        <dbReference type="ARBA" id="ARBA00001936"/>
    </source>
</evidence>
<reference evidence="16" key="1">
    <citation type="submission" date="2020-05" db="EMBL/GenBank/DDBJ databases">
        <authorList>
            <person name="Chiriac C."/>
            <person name="Salcher M."/>
            <person name="Ghai R."/>
            <person name="Kavagutti S V."/>
        </authorList>
    </citation>
    <scope>NUCLEOTIDE SEQUENCE</scope>
</reference>
<dbReference type="EC" id="3.1.26.4" evidence="6"/>
<keyword evidence="9" id="KW-0540">Nuclease</keyword>
<accession>A0A6J7Q2R3</accession>
<dbReference type="InterPro" id="IPR036397">
    <property type="entry name" value="RNaseH_sf"/>
</dbReference>
<dbReference type="PANTHER" id="PTHR10954">
    <property type="entry name" value="RIBONUCLEASE H2 SUBUNIT A"/>
    <property type="match status" value="1"/>
</dbReference>
<dbReference type="InterPro" id="IPR012337">
    <property type="entry name" value="RNaseH-like_sf"/>
</dbReference>
<evidence type="ECO:0000256" key="7">
    <source>
        <dbReference type="ARBA" id="ARBA00019179"/>
    </source>
</evidence>
<dbReference type="SUPFAM" id="SSF53098">
    <property type="entry name" value="Ribonuclease H-like"/>
    <property type="match status" value="1"/>
</dbReference>
<comment type="catalytic activity">
    <reaction evidence="1">
        <text>Endonucleolytic cleavage to 5'-phosphomonoester.</text>
        <dbReference type="EC" id="3.1.26.4"/>
    </reaction>
</comment>
<evidence type="ECO:0000256" key="9">
    <source>
        <dbReference type="ARBA" id="ARBA00022722"/>
    </source>
</evidence>
<keyword evidence="10" id="KW-0479">Metal-binding</keyword>
<comment type="similarity">
    <text evidence="5">Belongs to the RNase HII family.</text>
</comment>
<gene>
    <name evidence="15" type="ORF">UFOPK3427_01600</name>
    <name evidence="16" type="ORF">UFOPK4112_00326</name>
</gene>
<organism evidence="16">
    <name type="scientific">freshwater metagenome</name>
    <dbReference type="NCBI Taxonomy" id="449393"/>
    <lineage>
        <taxon>unclassified sequences</taxon>
        <taxon>metagenomes</taxon>
        <taxon>ecological metagenomes</taxon>
    </lineage>
</organism>
<dbReference type="EMBL" id="CAFBPM010000002">
    <property type="protein sequence ID" value="CAB5011295.1"/>
    <property type="molecule type" value="Genomic_DNA"/>
</dbReference>
<dbReference type="GO" id="GO:0046872">
    <property type="term" value="F:metal ion binding"/>
    <property type="evidence" value="ECO:0007669"/>
    <property type="project" value="UniProtKB-KW"/>
</dbReference>
<evidence type="ECO:0000256" key="10">
    <source>
        <dbReference type="ARBA" id="ARBA00022723"/>
    </source>
</evidence>
<evidence type="ECO:0000256" key="13">
    <source>
        <dbReference type="ARBA" id="ARBA00023211"/>
    </source>
</evidence>
<keyword evidence="13" id="KW-0464">Manganese</keyword>
<dbReference type="InterPro" id="IPR022898">
    <property type="entry name" value="RNase_HII"/>
</dbReference>
<dbReference type="GO" id="GO:0003723">
    <property type="term" value="F:RNA binding"/>
    <property type="evidence" value="ECO:0007669"/>
    <property type="project" value="InterPro"/>
</dbReference>
<dbReference type="CDD" id="cd07182">
    <property type="entry name" value="RNase_HII_bacteria_HII_like"/>
    <property type="match status" value="1"/>
</dbReference>
<dbReference type="GO" id="GO:0043137">
    <property type="term" value="P:DNA replication, removal of RNA primer"/>
    <property type="evidence" value="ECO:0007669"/>
    <property type="project" value="TreeGrafter"/>
</dbReference>
<keyword evidence="11" id="KW-0255">Endonuclease</keyword>
<dbReference type="GO" id="GO:0004523">
    <property type="term" value="F:RNA-DNA hybrid ribonuclease activity"/>
    <property type="evidence" value="ECO:0007669"/>
    <property type="project" value="UniProtKB-EC"/>
</dbReference>
<name>A0A6J7Q2R3_9ZZZZ</name>
<proteinExistence type="inferred from homology"/>
<dbReference type="GO" id="GO:0032299">
    <property type="term" value="C:ribonuclease H2 complex"/>
    <property type="evidence" value="ECO:0007669"/>
    <property type="project" value="TreeGrafter"/>
</dbReference>
<dbReference type="Gene3D" id="3.30.420.10">
    <property type="entry name" value="Ribonuclease H-like superfamily/Ribonuclease H"/>
    <property type="match status" value="1"/>
</dbReference>
<evidence type="ECO:0000256" key="5">
    <source>
        <dbReference type="ARBA" id="ARBA00007383"/>
    </source>
</evidence>
<comment type="cofactor">
    <cofactor evidence="2">
        <name>Mn(2+)</name>
        <dbReference type="ChEBI" id="CHEBI:29035"/>
    </cofactor>
</comment>
<comment type="subcellular location">
    <subcellularLocation>
        <location evidence="4">Cytoplasm</location>
    </subcellularLocation>
</comment>
<sequence length="238" mass="25860">MSTPIPDLSVERQAFANGAQRVAGMDEVGRGAWAGPVSVGVVMIESTVGPQPEKVRDSKAIAKSVREKLVPEITEWALDSAVGHASPSECDLLGMRAAIALASSRALDALGNVPDVVIVDGPLDLLAAESVEFNALVRNHRWRERSPRVEAIVKADQTCTSVSAASVIAKVTRDQMMSALAENFPPFDFEINVGYPSPQHQRALRGFGLTPLHRRSWRFVDSIPWLMGTDRPRSEPTR</sequence>
<evidence type="ECO:0000256" key="1">
    <source>
        <dbReference type="ARBA" id="ARBA00000077"/>
    </source>
</evidence>
<dbReference type="PROSITE" id="PS51975">
    <property type="entry name" value="RNASE_H_2"/>
    <property type="match status" value="1"/>
</dbReference>
<dbReference type="InterPro" id="IPR001352">
    <property type="entry name" value="RNase_HII/HIII"/>
</dbReference>
<keyword evidence="12" id="KW-0378">Hydrolase</keyword>
<dbReference type="EMBL" id="CAFBLT010000002">
    <property type="protein sequence ID" value="CAB4882160.1"/>
    <property type="molecule type" value="Genomic_DNA"/>
</dbReference>
<dbReference type="GO" id="GO:0006298">
    <property type="term" value="P:mismatch repair"/>
    <property type="evidence" value="ECO:0007669"/>
    <property type="project" value="TreeGrafter"/>
</dbReference>
<protein>
    <recommendedName>
        <fullName evidence="7">Ribonuclease HII</fullName>
        <ecNumber evidence="6">3.1.26.4</ecNumber>
    </recommendedName>
</protein>
<dbReference type="GO" id="GO:0005737">
    <property type="term" value="C:cytoplasm"/>
    <property type="evidence" value="ECO:0007669"/>
    <property type="project" value="UniProtKB-SubCell"/>
</dbReference>
<evidence type="ECO:0000256" key="3">
    <source>
        <dbReference type="ARBA" id="ARBA00001946"/>
    </source>
</evidence>
<dbReference type="Pfam" id="PF01351">
    <property type="entry name" value="RNase_HII"/>
    <property type="match status" value="1"/>
</dbReference>
<evidence type="ECO:0000256" key="12">
    <source>
        <dbReference type="ARBA" id="ARBA00022801"/>
    </source>
</evidence>
<evidence type="ECO:0000256" key="11">
    <source>
        <dbReference type="ARBA" id="ARBA00022759"/>
    </source>
</evidence>
<evidence type="ECO:0000256" key="4">
    <source>
        <dbReference type="ARBA" id="ARBA00004496"/>
    </source>
</evidence>
<comment type="cofactor">
    <cofactor evidence="3">
        <name>Mg(2+)</name>
        <dbReference type="ChEBI" id="CHEBI:18420"/>
    </cofactor>
</comment>
<dbReference type="PANTHER" id="PTHR10954:SF18">
    <property type="entry name" value="RIBONUCLEASE HII"/>
    <property type="match status" value="1"/>
</dbReference>
<dbReference type="InterPro" id="IPR024567">
    <property type="entry name" value="RNase_HII/HIII_dom"/>
</dbReference>
<dbReference type="NCBIfam" id="NF000595">
    <property type="entry name" value="PRK00015.1-3"/>
    <property type="match status" value="1"/>
</dbReference>
<keyword evidence="8" id="KW-0963">Cytoplasm</keyword>
<feature type="domain" description="RNase H type-2" evidence="14">
    <location>
        <begin position="20"/>
        <end position="229"/>
    </location>
</feature>
<evidence type="ECO:0000259" key="14">
    <source>
        <dbReference type="PROSITE" id="PS51975"/>
    </source>
</evidence>
<evidence type="ECO:0000313" key="15">
    <source>
        <dbReference type="EMBL" id="CAB4882160.1"/>
    </source>
</evidence>
<evidence type="ECO:0000313" key="16">
    <source>
        <dbReference type="EMBL" id="CAB5011295.1"/>
    </source>
</evidence>
<evidence type="ECO:0000256" key="6">
    <source>
        <dbReference type="ARBA" id="ARBA00012180"/>
    </source>
</evidence>
<dbReference type="AlphaFoldDB" id="A0A6J7Q2R3"/>
<evidence type="ECO:0000256" key="8">
    <source>
        <dbReference type="ARBA" id="ARBA00022490"/>
    </source>
</evidence>